<keyword evidence="2" id="KW-1185">Reference proteome</keyword>
<dbReference type="Proteomes" id="UP000828390">
    <property type="component" value="Unassembled WGS sequence"/>
</dbReference>
<organism evidence="1 2">
    <name type="scientific">Dreissena polymorpha</name>
    <name type="common">Zebra mussel</name>
    <name type="synonym">Mytilus polymorpha</name>
    <dbReference type="NCBI Taxonomy" id="45954"/>
    <lineage>
        <taxon>Eukaryota</taxon>
        <taxon>Metazoa</taxon>
        <taxon>Spiralia</taxon>
        <taxon>Lophotrochozoa</taxon>
        <taxon>Mollusca</taxon>
        <taxon>Bivalvia</taxon>
        <taxon>Autobranchia</taxon>
        <taxon>Heteroconchia</taxon>
        <taxon>Euheterodonta</taxon>
        <taxon>Imparidentia</taxon>
        <taxon>Neoheterodontei</taxon>
        <taxon>Myida</taxon>
        <taxon>Dreissenoidea</taxon>
        <taxon>Dreissenidae</taxon>
        <taxon>Dreissena</taxon>
    </lineage>
</organism>
<name>A0A9D3YCY8_DREPO</name>
<evidence type="ECO:0000313" key="1">
    <source>
        <dbReference type="EMBL" id="KAH3696034.1"/>
    </source>
</evidence>
<evidence type="ECO:0000313" key="2">
    <source>
        <dbReference type="Proteomes" id="UP000828390"/>
    </source>
</evidence>
<comment type="caution">
    <text evidence="1">The sequence shown here is derived from an EMBL/GenBank/DDBJ whole genome shotgun (WGS) entry which is preliminary data.</text>
</comment>
<reference evidence="1" key="1">
    <citation type="journal article" date="2019" name="bioRxiv">
        <title>The Genome of the Zebra Mussel, Dreissena polymorpha: A Resource for Invasive Species Research.</title>
        <authorList>
            <person name="McCartney M.A."/>
            <person name="Auch B."/>
            <person name="Kono T."/>
            <person name="Mallez S."/>
            <person name="Zhang Y."/>
            <person name="Obille A."/>
            <person name="Becker A."/>
            <person name="Abrahante J.E."/>
            <person name="Garbe J."/>
            <person name="Badalamenti J.P."/>
            <person name="Herman A."/>
            <person name="Mangelson H."/>
            <person name="Liachko I."/>
            <person name="Sullivan S."/>
            <person name="Sone E.D."/>
            <person name="Koren S."/>
            <person name="Silverstein K.A.T."/>
            <person name="Beckman K.B."/>
            <person name="Gohl D.M."/>
        </authorList>
    </citation>
    <scope>NUCLEOTIDE SEQUENCE</scope>
    <source>
        <strain evidence="1">Duluth1</strain>
        <tissue evidence="1">Whole animal</tissue>
    </source>
</reference>
<reference evidence="1" key="2">
    <citation type="submission" date="2020-11" db="EMBL/GenBank/DDBJ databases">
        <authorList>
            <person name="McCartney M.A."/>
            <person name="Auch B."/>
            <person name="Kono T."/>
            <person name="Mallez S."/>
            <person name="Becker A."/>
            <person name="Gohl D.M."/>
            <person name="Silverstein K.A.T."/>
            <person name="Koren S."/>
            <person name="Bechman K.B."/>
            <person name="Herman A."/>
            <person name="Abrahante J.E."/>
            <person name="Garbe J."/>
        </authorList>
    </citation>
    <scope>NUCLEOTIDE SEQUENCE</scope>
    <source>
        <strain evidence="1">Duluth1</strain>
        <tissue evidence="1">Whole animal</tissue>
    </source>
</reference>
<gene>
    <name evidence="1" type="ORF">DPMN_083496</name>
</gene>
<dbReference type="EMBL" id="JAIWYP010000016">
    <property type="protein sequence ID" value="KAH3696034.1"/>
    <property type="molecule type" value="Genomic_DNA"/>
</dbReference>
<protein>
    <submittedName>
        <fullName evidence="1">Uncharacterized protein</fullName>
    </submittedName>
</protein>
<proteinExistence type="predicted"/>
<sequence>MSKHWPMAYYNKYGRPERTYYDTGYYDGYIPPYPYSLAYDVPGLRYSRSLYGRGAMSEYGYRSPYTYRSELFGSRYASYPTEDECDLYYPRFSRYRYWY</sequence>
<accession>A0A9D3YCY8</accession>
<dbReference type="AlphaFoldDB" id="A0A9D3YCY8"/>